<protein>
    <submittedName>
        <fullName evidence="1">M</fullName>
    </submittedName>
</protein>
<organism evidence="1 2">
    <name type="scientific">Trachyspermum ammi virus 1</name>
    <dbReference type="NCBI Taxonomy" id="2793743"/>
    <lineage>
        <taxon>Viruses</taxon>
        <taxon>Riboviria</taxon>
        <taxon>Orthornavirae</taxon>
        <taxon>Negarnaviricota</taxon>
        <taxon>Haploviricotina</taxon>
        <taxon>Monjiviricetes</taxon>
        <taxon>Mononegavirales</taxon>
        <taxon>Rhabdoviridae</taxon>
        <taxon>Betarhabdovirinae</taxon>
        <taxon>Gammacytorhabdovirus</taxon>
        <taxon>Gammacytorhabdovirus trachyspermi</taxon>
        <taxon>Cytorhabdovirus trachyspermi</taxon>
    </lineage>
</organism>
<name>A0A8D9PH92_9RHAB</name>
<dbReference type="GeneID" id="80541035"/>
<sequence>MSGYPTYCPAILYGHAPTTLSKLEDYKHIYLNVEGTISIIGDTEISTDDVYSLLLSLLDESSVSQTQKDTVELLLWSIYNSSEQTSVCNIENDIYFGPNSVKKSYIFPKYIFVLSKRTSFTEEVVPIFIRNSGHFDLNGSDWVINVNLEGKVKQLTKMEIISGPKERVAMYKRSDKFNPYQIMSSATLHTQEEEENQDDE</sequence>
<evidence type="ECO:0000313" key="1">
    <source>
        <dbReference type="EMBL" id="DAF42354.1"/>
    </source>
</evidence>
<evidence type="ECO:0000313" key="2">
    <source>
        <dbReference type="Proteomes" id="UP001161587"/>
    </source>
</evidence>
<proteinExistence type="predicted"/>
<dbReference type="RefSeq" id="YP_010802307.1">
    <property type="nucleotide sequence ID" value="NC_076981.1"/>
</dbReference>
<reference evidence="1" key="1">
    <citation type="journal article" date="2021" name="J. Anim. Genet.">
        <title>Illuminating the plant rhabdovirus landscape through metatranscriptomics data.</title>
        <authorList>
            <person name="Bejerman N."/>
            <person name="Dietzgen R.G."/>
            <person name="Debat H."/>
        </authorList>
    </citation>
    <scope>NUCLEOTIDE SEQUENCE</scope>
</reference>
<accession>A0A8D9PH92</accession>
<dbReference type="Proteomes" id="UP001161587">
    <property type="component" value="Segment"/>
</dbReference>
<keyword evidence="2" id="KW-1185">Reference proteome</keyword>
<dbReference type="KEGG" id="vg:80541035"/>
<reference evidence="1" key="2">
    <citation type="journal article" date="2021" name="Viruses">
        <title>Illuminating the Plant Rhabdovirus Landscape through Metatranscriptomics Data.</title>
        <authorList>
            <person name="Bejerman N."/>
            <person name="Dietzgen R.G."/>
            <person name="Debat H."/>
        </authorList>
    </citation>
    <scope>NUCLEOTIDE SEQUENCE</scope>
</reference>
<dbReference type="EMBL" id="BK014309">
    <property type="protein sequence ID" value="DAF42354.1"/>
    <property type="molecule type" value="Viral_cRNA"/>
</dbReference>